<accession>A0A5C1AE02</accession>
<feature type="domain" description="Tc1-like transposase DDE" evidence="2">
    <location>
        <begin position="15"/>
        <end position="86"/>
    </location>
</feature>
<feature type="compositionally biased region" description="Low complexity" evidence="1">
    <location>
        <begin position="380"/>
        <end position="408"/>
    </location>
</feature>
<feature type="compositionally biased region" description="Basic residues" evidence="1">
    <location>
        <begin position="319"/>
        <end position="333"/>
    </location>
</feature>
<dbReference type="KEGG" id="lrs:PX52LOC_04450"/>
<evidence type="ECO:0000313" key="4">
    <source>
        <dbReference type="Proteomes" id="UP000324974"/>
    </source>
</evidence>
<keyword evidence="4" id="KW-1185">Reference proteome</keyword>
<evidence type="ECO:0000313" key="3">
    <source>
        <dbReference type="EMBL" id="QEL17461.1"/>
    </source>
</evidence>
<feature type="region of interest" description="Disordered" evidence="1">
    <location>
        <begin position="236"/>
        <end position="408"/>
    </location>
</feature>
<evidence type="ECO:0000256" key="1">
    <source>
        <dbReference type="SAM" id="MobiDB-lite"/>
    </source>
</evidence>
<dbReference type="AlphaFoldDB" id="A0A5C1AE02"/>
<feature type="region of interest" description="Disordered" evidence="1">
    <location>
        <begin position="86"/>
        <end position="127"/>
    </location>
</feature>
<name>A0A5C1AE02_9BACT</name>
<dbReference type="Pfam" id="PF13358">
    <property type="entry name" value="DDE_3"/>
    <property type="match status" value="1"/>
</dbReference>
<organism evidence="3 4">
    <name type="scientific">Limnoglobus roseus</name>
    <dbReference type="NCBI Taxonomy" id="2598579"/>
    <lineage>
        <taxon>Bacteria</taxon>
        <taxon>Pseudomonadati</taxon>
        <taxon>Planctomycetota</taxon>
        <taxon>Planctomycetia</taxon>
        <taxon>Gemmatales</taxon>
        <taxon>Gemmataceae</taxon>
        <taxon>Limnoglobus</taxon>
    </lineage>
</organism>
<proteinExistence type="predicted"/>
<gene>
    <name evidence="3" type="ORF">PX52LOC_04450</name>
</gene>
<protein>
    <submittedName>
        <fullName evidence="3">IS630 family transposase</fullName>
    </submittedName>
</protein>
<sequence length="408" mass="44647">MARTHGRCPRLVMDVPHGHGKTTTFVPARRSDGMTAPVVIDGAVTGDVFVAYVEQPLVPALRPGDRVVMDNLACHKRAGVRVAVAAGVPPGPQPDRKGVRQAEGPTPGGDQADRAGRRGLPGRVIDDVRGRGVPQLLRLSRLFNRYTDSGTALKPSAAERPRSWARPHSATYELPEPRCAAVSSAAPHMFACGHRESARPGGRTNRMQCLRLDLENQIADRLPAFLDLGRYPGTVLGRHPASVSTRGGTPWAPTPRPRSSASTFPRTHSTPASSRTARSRRPRTPTIRRGTPPSPPGPAATPGRRPALLHGSVRAVLRCPRRSPRGRRPGRQRRQPDPRQVRRLGLAPGQQDRPRRRRVDRPVRRPREATNACNPRRRPCGNCRRWCGGSTTSSRWPPGRRVGSPRSR</sequence>
<evidence type="ECO:0000259" key="2">
    <source>
        <dbReference type="Pfam" id="PF13358"/>
    </source>
</evidence>
<feature type="compositionally biased region" description="Low complexity" evidence="1">
    <location>
        <begin position="265"/>
        <end position="276"/>
    </location>
</feature>
<dbReference type="EMBL" id="CP042425">
    <property type="protein sequence ID" value="QEL17461.1"/>
    <property type="molecule type" value="Genomic_DNA"/>
</dbReference>
<dbReference type="InterPro" id="IPR038717">
    <property type="entry name" value="Tc1-like_DDE_dom"/>
</dbReference>
<reference evidence="4" key="1">
    <citation type="submission" date="2019-08" db="EMBL/GenBank/DDBJ databases">
        <title>Limnoglobus roseus gen. nov., sp. nov., a novel freshwater planctomycete with a giant genome from the family Gemmataceae.</title>
        <authorList>
            <person name="Kulichevskaya I.S."/>
            <person name="Naumoff D.G."/>
            <person name="Miroshnikov K."/>
            <person name="Ivanova A."/>
            <person name="Philippov D.A."/>
            <person name="Hakobyan A."/>
            <person name="Rijpstra I.C."/>
            <person name="Sinninghe Damste J.S."/>
            <person name="Liesack W."/>
            <person name="Dedysh S.N."/>
        </authorList>
    </citation>
    <scope>NUCLEOTIDE SEQUENCE [LARGE SCALE GENOMIC DNA]</scope>
    <source>
        <strain evidence="4">PX52</strain>
    </source>
</reference>
<dbReference type="Proteomes" id="UP000324974">
    <property type="component" value="Chromosome"/>
</dbReference>